<dbReference type="Proteomes" id="UP000236161">
    <property type="component" value="Unassembled WGS sequence"/>
</dbReference>
<evidence type="ECO:0000313" key="3">
    <source>
        <dbReference type="Proteomes" id="UP000236161"/>
    </source>
</evidence>
<organism evidence="2 3">
    <name type="scientific">Apostasia shenzhenica</name>
    <dbReference type="NCBI Taxonomy" id="1088818"/>
    <lineage>
        <taxon>Eukaryota</taxon>
        <taxon>Viridiplantae</taxon>
        <taxon>Streptophyta</taxon>
        <taxon>Embryophyta</taxon>
        <taxon>Tracheophyta</taxon>
        <taxon>Spermatophyta</taxon>
        <taxon>Magnoliopsida</taxon>
        <taxon>Liliopsida</taxon>
        <taxon>Asparagales</taxon>
        <taxon>Orchidaceae</taxon>
        <taxon>Apostasioideae</taxon>
        <taxon>Apostasia</taxon>
    </lineage>
</organism>
<protein>
    <submittedName>
        <fullName evidence="2">Uncharacterized protein</fullName>
    </submittedName>
</protein>
<evidence type="ECO:0000256" key="1">
    <source>
        <dbReference type="SAM" id="MobiDB-lite"/>
    </source>
</evidence>
<sequence>MLWVGLCDGNAPSRRMSVSTVASDREIGVGMISGRRGLSSPQPQHTSKVRCAH</sequence>
<feature type="region of interest" description="Disordered" evidence="1">
    <location>
        <begin position="32"/>
        <end position="53"/>
    </location>
</feature>
<keyword evidence="3" id="KW-1185">Reference proteome</keyword>
<evidence type="ECO:0000313" key="2">
    <source>
        <dbReference type="EMBL" id="PKA48378.1"/>
    </source>
</evidence>
<name>A0A2H9ZYK2_9ASPA</name>
<gene>
    <name evidence="2" type="ORF">AXF42_Ash021341</name>
</gene>
<reference evidence="2 3" key="1">
    <citation type="journal article" date="2017" name="Nature">
        <title>The Apostasia genome and the evolution of orchids.</title>
        <authorList>
            <person name="Zhang G.Q."/>
            <person name="Liu K.W."/>
            <person name="Li Z."/>
            <person name="Lohaus R."/>
            <person name="Hsiao Y.Y."/>
            <person name="Niu S.C."/>
            <person name="Wang J.Y."/>
            <person name="Lin Y.C."/>
            <person name="Xu Q."/>
            <person name="Chen L.J."/>
            <person name="Yoshida K."/>
            <person name="Fujiwara S."/>
            <person name="Wang Z.W."/>
            <person name="Zhang Y.Q."/>
            <person name="Mitsuda N."/>
            <person name="Wang M."/>
            <person name="Liu G.H."/>
            <person name="Pecoraro L."/>
            <person name="Huang H.X."/>
            <person name="Xiao X.J."/>
            <person name="Lin M."/>
            <person name="Wu X.Y."/>
            <person name="Wu W.L."/>
            <person name="Chen Y.Y."/>
            <person name="Chang S.B."/>
            <person name="Sakamoto S."/>
            <person name="Ohme-Takagi M."/>
            <person name="Yagi M."/>
            <person name="Zeng S.J."/>
            <person name="Shen C.Y."/>
            <person name="Yeh C.M."/>
            <person name="Luo Y.B."/>
            <person name="Tsai W.C."/>
            <person name="Van de Peer Y."/>
            <person name="Liu Z.J."/>
        </authorList>
    </citation>
    <scope>NUCLEOTIDE SEQUENCE [LARGE SCALE GENOMIC DNA]</scope>
    <source>
        <strain evidence="3">cv. Shenzhen</strain>
        <tissue evidence="2">Stem</tissue>
    </source>
</reference>
<proteinExistence type="predicted"/>
<dbReference type="AlphaFoldDB" id="A0A2H9ZYK2"/>
<accession>A0A2H9ZYK2</accession>
<dbReference type="EMBL" id="KZ452512">
    <property type="protein sequence ID" value="PKA48378.1"/>
    <property type="molecule type" value="Genomic_DNA"/>
</dbReference>